<dbReference type="Ensembl" id="ENSLLET00000025930.1">
    <property type="protein sequence ID" value="ENSLLEP00000024975.1"/>
    <property type="gene ID" value="ENSLLEG00000015885.1"/>
</dbReference>
<dbReference type="Pfam" id="PF00157">
    <property type="entry name" value="Pou"/>
    <property type="match status" value="1"/>
</dbReference>
<evidence type="ECO:0000256" key="2">
    <source>
        <dbReference type="ARBA" id="ARBA00023125"/>
    </source>
</evidence>
<proteinExistence type="predicted"/>
<feature type="domain" description="POU-specific" evidence="6">
    <location>
        <begin position="7"/>
        <end position="81"/>
    </location>
</feature>
<evidence type="ECO:0000259" key="6">
    <source>
        <dbReference type="PROSITE" id="PS51179"/>
    </source>
</evidence>
<organism evidence="7 8">
    <name type="scientific">Leptobrachium leishanense</name>
    <name type="common">Leishan spiny toad</name>
    <dbReference type="NCBI Taxonomy" id="445787"/>
    <lineage>
        <taxon>Eukaryota</taxon>
        <taxon>Metazoa</taxon>
        <taxon>Chordata</taxon>
        <taxon>Craniata</taxon>
        <taxon>Vertebrata</taxon>
        <taxon>Euteleostomi</taxon>
        <taxon>Amphibia</taxon>
        <taxon>Batrachia</taxon>
        <taxon>Anura</taxon>
        <taxon>Pelobatoidea</taxon>
        <taxon>Megophryidae</taxon>
        <taxon>Leptobrachium</taxon>
    </lineage>
</organism>
<dbReference type="InterPro" id="IPR001387">
    <property type="entry name" value="Cro/C1-type_HTH"/>
</dbReference>
<name>A0A8C5PM68_9ANUR</name>
<dbReference type="PANTHER" id="PTHR11636:SF89">
    <property type="entry name" value="POU DOMAIN PROTEIN 2, ISOFORM B-RELATED"/>
    <property type="match status" value="1"/>
</dbReference>
<evidence type="ECO:0000313" key="8">
    <source>
        <dbReference type="Proteomes" id="UP000694569"/>
    </source>
</evidence>
<dbReference type="InterPro" id="IPR013847">
    <property type="entry name" value="POU"/>
</dbReference>
<dbReference type="PANTHER" id="PTHR11636">
    <property type="entry name" value="POU DOMAIN"/>
    <property type="match status" value="1"/>
</dbReference>
<dbReference type="PRINTS" id="PR00028">
    <property type="entry name" value="POUDOMAIN"/>
</dbReference>
<keyword evidence="2 5" id="KW-0238">DNA-binding</keyword>
<dbReference type="GO" id="GO:0000978">
    <property type="term" value="F:RNA polymerase II cis-regulatory region sequence-specific DNA binding"/>
    <property type="evidence" value="ECO:0007669"/>
    <property type="project" value="TreeGrafter"/>
</dbReference>
<evidence type="ECO:0000313" key="7">
    <source>
        <dbReference type="Ensembl" id="ENSLLEP00000024975.1"/>
    </source>
</evidence>
<dbReference type="Gene3D" id="1.10.260.40">
    <property type="entry name" value="lambda repressor-like DNA-binding domains"/>
    <property type="match status" value="1"/>
</dbReference>
<protein>
    <recommendedName>
        <fullName evidence="6">POU-specific domain-containing protein</fullName>
    </recommendedName>
</protein>
<dbReference type="Proteomes" id="UP000694569">
    <property type="component" value="Unplaced"/>
</dbReference>
<dbReference type="SMART" id="SM00352">
    <property type="entry name" value="POU"/>
    <property type="match status" value="1"/>
</dbReference>
<dbReference type="InterPro" id="IPR009057">
    <property type="entry name" value="Homeodomain-like_sf"/>
</dbReference>
<dbReference type="InterPro" id="IPR050255">
    <property type="entry name" value="POU_domain_TF"/>
</dbReference>
<dbReference type="SUPFAM" id="SSF46689">
    <property type="entry name" value="Homeodomain-like"/>
    <property type="match status" value="1"/>
</dbReference>
<sequence length="157" mass="17511">MSFVFVSQEAITMEVQKLAWEIRQRRGVLGLTQQDVGVGLGAVYGTIISQTTICRFEAGELSLDNMVKLMPKIETFLELHEKKGGIGESALNPPTTVRKKTRTVFPSETIQFLEGEYRRCKLPNKEDLDRIAGMTGLEKKVSFTSTLPITASRETLS</sequence>
<dbReference type="AlphaFoldDB" id="A0A8C5PM68"/>
<evidence type="ECO:0000256" key="5">
    <source>
        <dbReference type="RuleBase" id="RU000682"/>
    </source>
</evidence>
<comment type="subcellular location">
    <subcellularLocation>
        <location evidence="1 5">Nucleus</location>
    </subcellularLocation>
</comment>
<dbReference type="GO" id="GO:0000981">
    <property type="term" value="F:DNA-binding transcription factor activity, RNA polymerase II-specific"/>
    <property type="evidence" value="ECO:0007669"/>
    <property type="project" value="TreeGrafter"/>
</dbReference>
<dbReference type="GO" id="GO:0005634">
    <property type="term" value="C:nucleus"/>
    <property type="evidence" value="ECO:0007669"/>
    <property type="project" value="UniProtKB-SubCell"/>
</dbReference>
<reference evidence="7" key="1">
    <citation type="submission" date="2025-08" db="UniProtKB">
        <authorList>
            <consortium name="Ensembl"/>
        </authorList>
    </citation>
    <scope>IDENTIFICATION</scope>
</reference>
<dbReference type="Pfam" id="PF00046">
    <property type="entry name" value="Homeodomain"/>
    <property type="match status" value="1"/>
</dbReference>
<accession>A0A8C5PM68</accession>
<keyword evidence="8" id="KW-1185">Reference proteome</keyword>
<evidence type="ECO:0000256" key="4">
    <source>
        <dbReference type="ARBA" id="ARBA00023242"/>
    </source>
</evidence>
<dbReference type="Gene3D" id="1.10.10.60">
    <property type="entry name" value="Homeodomain-like"/>
    <property type="match status" value="1"/>
</dbReference>
<dbReference type="SUPFAM" id="SSF47413">
    <property type="entry name" value="lambda repressor-like DNA-binding domains"/>
    <property type="match status" value="1"/>
</dbReference>
<dbReference type="OrthoDB" id="9561544at2759"/>
<keyword evidence="3 5" id="KW-0371">Homeobox</keyword>
<dbReference type="InterPro" id="IPR001356">
    <property type="entry name" value="HD"/>
</dbReference>
<reference evidence="7" key="2">
    <citation type="submission" date="2025-09" db="UniProtKB">
        <authorList>
            <consortium name="Ensembl"/>
        </authorList>
    </citation>
    <scope>IDENTIFICATION</scope>
</reference>
<dbReference type="InterPro" id="IPR010982">
    <property type="entry name" value="Lambda_DNA-bd_dom_sf"/>
</dbReference>
<evidence type="ECO:0000256" key="1">
    <source>
        <dbReference type="ARBA" id="ARBA00004123"/>
    </source>
</evidence>
<dbReference type="PROSITE" id="PS51179">
    <property type="entry name" value="POU_3"/>
    <property type="match status" value="1"/>
</dbReference>
<keyword evidence="4 5" id="KW-0539">Nucleus</keyword>
<dbReference type="CDD" id="cd00093">
    <property type="entry name" value="HTH_XRE"/>
    <property type="match status" value="1"/>
</dbReference>
<dbReference type="InterPro" id="IPR000327">
    <property type="entry name" value="POU_dom"/>
</dbReference>
<evidence type="ECO:0000256" key="3">
    <source>
        <dbReference type="ARBA" id="ARBA00023155"/>
    </source>
</evidence>